<dbReference type="EMBL" id="PP232116">
    <property type="protein sequence ID" value="XAG98243.1"/>
    <property type="molecule type" value="Genomic_DNA"/>
</dbReference>
<protein>
    <submittedName>
        <fullName evidence="1">Tail terminator</fullName>
    </submittedName>
</protein>
<dbReference type="InterPro" id="IPR021508">
    <property type="entry name" value="Gp17-like"/>
</dbReference>
<dbReference type="InterPro" id="IPR053745">
    <property type="entry name" value="Viral_Tail_Comp_sf"/>
</dbReference>
<dbReference type="Pfam" id="PF11367">
    <property type="entry name" value="Tail_completion_gp17"/>
    <property type="match status" value="1"/>
</dbReference>
<proteinExistence type="predicted"/>
<reference evidence="1" key="1">
    <citation type="submission" date="2024-01" db="EMBL/GenBank/DDBJ databases">
        <title>New evidence supports the origin of RcGTA from prophage.</title>
        <authorList>
            <person name="Xu Y."/>
            <person name="Liu B."/>
            <person name="Chen F."/>
        </authorList>
    </citation>
    <scope>NUCLEOTIDE SEQUENCE</scope>
</reference>
<gene>
    <name evidence="1" type="ORF">vBMseSP1_gp39</name>
</gene>
<name>A0AB38ZLM9_9VIRU</name>
<organism evidence="1">
    <name type="scientific">Mesorhizobium phage vB_MseS-P1</name>
    <dbReference type="NCBI Taxonomy" id="3120101"/>
    <lineage>
        <taxon>Viruses</taxon>
    </lineage>
</organism>
<evidence type="ECO:0000313" key="1">
    <source>
        <dbReference type="EMBL" id="XAG98243.1"/>
    </source>
</evidence>
<dbReference type="Gene3D" id="3.30.2000.30">
    <property type="match status" value="1"/>
</dbReference>
<sequence length="128" mass="13597">MIDTQVQKAIFDALKAAPAVAGGNVFDIVPAGDPFPRVTIGEEQIVADGNSCGDGWEVFADVHVWSRQVGFPEAKTIAAVVVQRVGAIVAIAGFELVSVEFQGQRTLRDPDGLTSHIVCSFVFIIDQA</sequence>
<accession>A0AB38ZLM9</accession>